<evidence type="ECO:0000313" key="5">
    <source>
        <dbReference type="EMBL" id="AEV31178.1"/>
    </source>
</evidence>
<dbReference type="InterPro" id="IPR003699">
    <property type="entry name" value="QueA"/>
</dbReference>
<dbReference type="eggNOG" id="COG0809">
    <property type="taxonomic scope" value="Bacteria"/>
</dbReference>
<dbReference type="HOGENOM" id="CLU_039110_1_0_10"/>
<evidence type="ECO:0000256" key="4">
    <source>
        <dbReference type="ARBA" id="ARBA00022785"/>
    </source>
</evidence>
<evidence type="ECO:0000256" key="2">
    <source>
        <dbReference type="ARBA" id="ARBA00022679"/>
    </source>
</evidence>
<dbReference type="Gene3D" id="3.40.1780.10">
    <property type="entry name" value="QueA-like"/>
    <property type="match status" value="1"/>
</dbReference>
<dbReference type="STRING" id="926562.Oweho_0156"/>
<name>G8R6N5_OWEHD</name>
<dbReference type="InterPro" id="IPR042118">
    <property type="entry name" value="QueA_dom1"/>
</dbReference>
<keyword evidence="4" id="KW-0671">Queuosine biosynthesis</keyword>
<dbReference type="SUPFAM" id="SSF111337">
    <property type="entry name" value="QueA-like"/>
    <property type="match status" value="1"/>
</dbReference>
<keyword evidence="1" id="KW-0963">Cytoplasm</keyword>
<proteinExistence type="predicted"/>
<evidence type="ECO:0000256" key="3">
    <source>
        <dbReference type="ARBA" id="ARBA00022691"/>
    </source>
</evidence>
<evidence type="ECO:0000256" key="1">
    <source>
        <dbReference type="ARBA" id="ARBA00022490"/>
    </source>
</evidence>
<dbReference type="PATRIC" id="fig|926562.3.peg.158"/>
<dbReference type="AlphaFoldDB" id="G8R6N5"/>
<gene>
    <name evidence="5" type="ordered locus">Oweho_0156</name>
</gene>
<dbReference type="Gene3D" id="2.40.10.240">
    <property type="entry name" value="QueA-like"/>
    <property type="match status" value="1"/>
</dbReference>
<sequence length="405" mass="46119">MEQDVKNIRIEEYNYPLPDERIAKYPVSPRDTSKLLIYEDGNIREDQYKHLLKYLPRDSFLLFNQTRVVQARLKFPKNETTTIEVFCLEPAERMDIQQAMQAKSPLRYKCLVGGARKWKTGKLSIELEDGTALYAEKIDRDNGSFIIEFSWDSDCHFADILEKAGKTPLPPYLNRDAEDADKSTYQTLFAKQNGSVAAPTAGLHFTEALLQELKDCGVEEAFITLHVGAGTFRPVSTETVAEHDMHYEEFFIDKKLMDSLLDNLDRPIIPVGTTSLRALESIYWLGVKILKSGIPDDSYVITQWEPYSGEKLPSPLEALQAVAYEMSIKNLEILTAKTQLIIAPGYEHQICSGLLTNFHQPKSTLLLLVSSFVGPKWKDIYNYALDHDFRFLSYGDGCLILKPKK</sequence>
<dbReference type="Proteomes" id="UP000005631">
    <property type="component" value="Chromosome"/>
</dbReference>
<evidence type="ECO:0000313" key="6">
    <source>
        <dbReference type="Proteomes" id="UP000005631"/>
    </source>
</evidence>
<dbReference type="InterPro" id="IPR042119">
    <property type="entry name" value="QueA_dom2"/>
</dbReference>
<keyword evidence="2 5" id="KW-0808">Transferase</keyword>
<dbReference type="KEGG" id="oho:Oweho_0156"/>
<reference evidence="5 6" key="1">
    <citation type="journal article" date="2012" name="Stand. Genomic Sci.">
        <title>Genome sequence of the orange-pigmented seawater bacterium Owenweeksia hongkongensis type strain (UST20020801(T)).</title>
        <authorList>
            <person name="Riedel T."/>
            <person name="Held B."/>
            <person name="Nolan M."/>
            <person name="Lucas S."/>
            <person name="Lapidus A."/>
            <person name="Tice H."/>
            <person name="Del Rio T.G."/>
            <person name="Cheng J.F."/>
            <person name="Han C."/>
            <person name="Tapia R."/>
            <person name="Goodwin L.A."/>
            <person name="Pitluck S."/>
            <person name="Liolios K."/>
            <person name="Mavromatis K."/>
            <person name="Pagani I."/>
            <person name="Ivanova N."/>
            <person name="Mikhailova N."/>
            <person name="Pati A."/>
            <person name="Chen A."/>
            <person name="Palaniappan K."/>
            <person name="Rohde M."/>
            <person name="Tindall B.J."/>
            <person name="Detter J.C."/>
            <person name="Goker M."/>
            <person name="Woyke T."/>
            <person name="Bristow J."/>
            <person name="Eisen J.A."/>
            <person name="Markowitz V."/>
            <person name="Hugenholtz P."/>
            <person name="Klenk H.P."/>
            <person name="Kyrpides N.C."/>
        </authorList>
    </citation>
    <scope>NUCLEOTIDE SEQUENCE</scope>
    <source>
        <strain evidence="6">DSM 17368 / JCM 12287 / NRRL B-23963</strain>
    </source>
</reference>
<dbReference type="RefSeq" id="WP_014200539.1">
    <property type="nucleotide sequence ID" value="NC_016599.1"/>
</dbReference>
<dbReference type="PANTHER" id="PTHR30307">
    <property type="entry name" value="S-ADENOSYLMETHIONINE:TRNA RIBOSYLTRANSFERASE-ISOMERASE"/>
    <property type="match status" value="1"/>
</dbReference>
<organism evidence="5 6">
    <name type="scientific">Owenweeksia hongkongensis (strain DSM 17368 / CIP 108786 / JCM 12287 / NRRL B-23963 / UST20020801)</name>
    <dbReference type="NCBI Taxonomy" id="926562"/>
    <lineage>
        <taxon>Bacteria</taxon>
        <taxon>Pseudomonadati</taxon>
        <taxon>Bacteroidota</taxon>
        <taxon>Flavobacteriia</taxon>
        <taxon>Flavobacteriales</taxon>
        <taxon>Owenweeksiaceae</taxon>
        <taxon>Owenweeksia</taxon>
    </lineage>
</organism>
<dbReference type="GO" id="GO:0008616">
    <property type="term" value="P:tRNA queuosine(34) biosynthetic process"/>
    <property type="evidence" value="ECO:0007669"/>
    <property type="project" value="UniProtKB-KW"/>
</dbReference>
<dbReference type="PANTHER" id="PTHR30307:SF0">
    <property type="entry name" value="S-ADENOSYLMETHIONINE:TRNA RIBOSYLTRANSFERASE-ISOMERASE"/>
    <property type="match status" value="1"/>
</dbReference>
<accession>G8R6N5</accession>
<dbReference type="EMBL" id="CP003156">
    <property type="protein sequence ID" value="AEV31178.1"/>
    <property type="molecule type" value="Genomic_DNA"/>
</dbReference>
<dbReference type="Pfam" id="PF02547">
    <property type="entry name" value="Queuosine_synth"/>
    <property type="match status" value="1"/>
</dbReference>
<keyword evidence="5" id="KW-0413">Isomerase</keyword>
<keyword evidence="3" id="KW-0949">S-adenosyl-L-methionine</keyword>
<keyword evidence="6" id="KW-1185">Reference proteome</keyword>
<dbReference type="GO" id="GO:0051075">
    <property type="term" value="F:S-adenosylmethionine:tRNA ribosyltransferase-isomerase activity"/>
    <property type="evidence" value="ECO:0007669"/>
    <property type="project" value="TreeGrafter"/>
</dbReference>
<dbReference type="InterPro" id="IPR036100">
    <property type="entry name" value="QueA_sf"/>
</dbReference>
<protein>
    <submittedName>
        <fullName evidence="5">S-adenosylmethionine:tRNA-ribosyltransferase-isomerase (Queuine synthetase)</fullName>
    </submittedName>
</protein>